<reference evidence="3 4" key="1">
    <citation type="submission" date="2019-06" db="EMBL/GenBank/DDBJ databases">
        <title>Streptomyces sporangiiformans sp. nov., a novel actinomycete isolated from soil in Mount Song.</title>
        <authorList>
            <person name="Han L."/>
        </authorList>
    </citation>
    <scope>NUCLEOTIDE SEQUENCE [LARGE SCALE GENOMIC DNA]</scope>
    <source>
        <strain evidence="3 4">NEAU-SSA 1</strain>
    </source>
</reference>
<accession>A0A505D747</accession>
<sequence>MTKKEIVIAPGDVVTRAQIREVFGGSAQGGICPSVEMQSVNLFSDPSVGEKLGYYDGWLAEDDDLGPVFEYTGAGMSGNQTFEGVAGAGNRAILKHAEQGRALRTFTQVGKVPGSGTKTHKYLGEFSLDRLQPYAWRQIHGADGRDRNVVVFRLRPDGEVQRSEKDIIPPAEETTAELVPFTVVTAAMLQSAPATGGALSQPKQRRKKPSSRSKPVNAATSGTFVVPESFNTRMSLRSATASFIAVRREAELTQAYKDYLESLGHTVGAFQIKVRGLSSTLRTDLYDATDHILYEVKGASAREDVRMALGQLLDYSRYVSTEAHPGSPKRIILLPSAPDTDMYDLCERYEVGLIHRSESGKFTVGSNPLEGSKVCPAP</sequence>
<dbReference type="EMBL" id="VCHX02000176">
    <property type="protein sequence ID" value="TPQ18420.1"/>
    <property type="molecule type" value="Genomic_DNA"/>
</dbReference>
<evidence type="ECO:0000256" key="1">
    <source>
        <dbReference type="SAM" id="MobiDB-lite"/>
    </source>
</evidence>
<feature type="region of interest" description="Disordered" evidence="1">
    <location>
        <begin position="193"/>
        <end position="219"/>
    </location>
</feature>
<feature type="domain" description="ScoMcrA-like SRA" evidence="2">
    <location>
        <begin position="14"/>
        <end position="156"/>
    </location>
</feature>
<evidence type="ECO:0000313" key="3">
    <source>
        <dbReference type="EMBL" id="TPQ18420.1"/>
    </source>
</evidence>
<gene>
    <name evidence="3" type="ORF">FGD71_031215</name>
</gene>
<evidence type="ECO:0000313" key="4">
    <source>
        <dbReference type="Proteomes" id="UP000317378"/>
    </source>
</evidence>
<organism evidence="3 4">
    <name type="scientific">Streptomyces sporangiiformans</name>
    <dbReference type="NCBI Taxonomy" id="2315329"/>
    <lineage>
        <taxon>Bacteria</taxon>
        <taxon>Bacillati</taxon>
        <taxon>Actinomycetota</taxon>
        <taxon>Actinomycetes</taxon>
        <taxon>Kitasatosporales</taxon>
        <taxon>Streptomycetaceae</taxon>
        <taxon>Streptomyces</taxon>
    </lineage>
</organism>
<proteinExistence type="predicted"/>
<dbReference type="InterPro" id="IPR058712">
    <property type="entry name" value="SRA_ScoMcrA"/>
</dbReference>
<dbReference type="RefSeq" id="WP_140935985.1">
    <property type="nucleotide sequence ID" value="NZ_QXMJ01000176.1"/>
</dbReference>
<protein>
    <recommendedName>
        <fullName evidence="2">ScoMcrA-like SRA domain-containing protein</fullName>
    </recommendedName>
</protein>
<name>A0A505D747_9ACTN</name>
<comment type="caution">
    <text evidence="3">The sequence shown here is derived from an EMBL/GenBank/DDBJ whole genome shotgun (WGS) entry which is preliminary data.</text>
</comment>
<keyword evidence="4" id="KW-1185">Reference proteome</keyword>
<evidence type="ECO:0000259" key="2">
    <source>
        <dbReference type="Pfam" id="PF26348"/>
    </source>
</evidence>
<dbReference type="Proteomes" id="UP000317378">
    <property type="component" value="Unassembled WGS sequence"/>
</dbReference>
<dbReference type="Pfam" id="PF26348">
    <property type="entry name" value="SRA_ScoMcrA"/>
    <property type="match status" value="1"/>
</dbReference>
<dbReference type="AlphaFoldDB" id="A0A505D747"/>